<keyword evidence="7 8" id="KW-0501">Molybdenum cofactor biosynthesis</keyword>
<evidence type="ECO:0000313" key="10">
    <source>
        <dbReference type="EMBL" id="MDO1584587.1"/>
    </source>
</evidence>
<dbReference type="SUPFAM" id="SSF53448">
    <property type="entry name" value="Nucleotide-diphospho-sugar transferases"/>
    <property type="match status" value="1"/>
</dbReference>
<dbReference type="HAMAP" id="MF_00316">
    <property type="entry name" value="MobA"/>
    <property type="match status" value="1"/>
</dbReference>
<evidence type="ECO:0000256" key="1">
    <source>
        <dbReference type="ARBA" id="ARBA00022490"/>
    </source>
</evidence>
<reference evidence="10" key="2">
    <citation type="submission" date="2023-07" db="EMBL/GenBank/DDBJ databases">
        <authorList>
            <person name="Sun H."/>
        </authorList>
    </citation>
    <scope>NUCLEOTIDE SEQUENCE</scope>
    <source>
        <strain evidence="10">05753</strain>
    </source>
</reference>
<keyword evidence="11" id="KW-1185">Reference proteome</keyword>
<comment type="subunit">
    <text evidence="8">Monomer.</text>
</comment>
<dbReference type="EC" id="2.7.7.77" evidence="8"/>
<dbReference type="CDD" id="cd02503">
    <property type="entry name" value="MobA"/>
    <property type="match status" value="1"/>
</dbReference>
<dbReference type="GO" id="GO:0061603">
    <property type="term" value="F:molybdenum cofactor guanylyltransferase activity"/>
    <property type="evidence" value="ECO:0007669"/>
    <property type="project" value="UniProtKB-EC"/>
</dbReference>
<organism evidence="10 11">
    <name type="scientific">Rhizobium oryzicola</name>
    <dbReference type="NCBI Taxonomy" id="1232668"/>
    <lineage>
        <taxon>Bacteria</taxon>
        <taxon>Pseudomonadati</taxon>
        <taxon>Pseudomonadota</taxon>
        <taxon>Alphaproteobacteria</taxon>
        <taxon>Hyphomicrobiales</taxon>
        <taxon>Rhizobiaceae</taxon>
        <taxon>Rhizobium/Agrobacterium group</taxon>
        <taxon>Rhizobium</taxon>
    </lineage>
</organism>
<dbReference type="InterPro" id="IPR029044">
    <property type="entry name" value="Nucleotide-diphossugar_trans"/>
</dbReference>
<gene>
    <name evidence="8 10" type="primary">mobA</name>
    <name evidence="10" type="ORF">Q2T52_21070</name>
</gene>
<feature type="binding site" evidence="8">
    <location>
        <position position="103"/>
    </location>
    <ligand>
        <name>GTP</name>
        <dbReference type="ChEBI" id="CHEBI:37565"/>
    </ligand>
</feature>
<comment type="similarity">
    <text evidence="8">Belongs to the MobA family.</text>
</comment>
<dbReference type="Pfam" id="PF12804">
    <property type="entry name" value="NTP_transf_3"/>
    <property type="match status" value="1"/>
</dbReference>
<keyword evidence="2 8" id="KW-0808">Transferase</keyword>
<sequence length="207" mass="21879">MPSFPPPPGIILAGGKSSRMGTNKAEVLLGGLPMIAHVIRHLAPQVSHLSVNAPAPLAAAPDLPAVPDVIPGQGGPLVGILTAMRYAASAHPGTTHVVTASVDSPFLPLDLVERLASALPDRDTIAIADSAGEMHPICGLWPVHLADDLERWLALGEKARVKAFLARHPVRLVDFPLVETTAGMLDPFLNINSPDELERAHRFLEDA</sequence>
<evidence type="ECO:0000256" key="8">
    <source>
        <dbReference type="HAMAP-Rule" id="MF_00316"/>
    </source>
</evidence>
<name>A0ABT8T3V1_9HYPH</name>
<evidence type="ECO:0000313" key="11">
    <source>
        <dbReference type="Proteomes" id="UP001169006"/>
    </source>
</evidence>
<comment type="caution">
    <text evidence="10">The sequence shown here is derived from an EMBL/GenBank/DDBJ whole genome shotgun (WGS) entry which is preliminary data.</text>
</comment>
<dbReference type="Gene3D" id="3.90.550.10">
    <property type="entry name" value="Spore Coat Polysaccharide Biosynthesis Protein SpsA, Chain A"/>
    <property type="match status" value="1"/>
</dbReference>
<evidence type="ECO:0000259" key="9">
    <source>
        <dbReference type="Pfam" id="PF12804"/>
    </source>
</evidence>
<keyword evidence="4 8" id="KW-0547">Nucleotide-binding</keyword>
<keyword evidence="10" id="KW-0548">Nucleotidyltransferase</keyword>
<protein>
    <recommendedName>
        <fullName evidence="8">Molybdenum cofactor guanylyltransferase</fullName>
        <shortName evidence="8">MoCo guanylyltransferase</shortName>
        <ecNumber evidence="8">2.7.7.77</ecNumber>
    </recommendedName>
    <alternativeName>
        <fullName evidence="8">GTP:molybdopterin guanylyltransferase</fullName>
    </alternativeName>
    <alternativeName>
        <fullName evidence="8">Mo-MPT guanylyltransferase</fullName>
    </alternativeName>
    <alternativeName>
        <fullName evidence="8">Molybdopterin guanylyltransferase</fullName>
    </alternativeName>
    <alternativeName>
        <fullName evidence="8">Molybdopterin-guanine dinucleotide synthase</fullName>
        <shortName evidence="8">MGD synthase</shortName>
    </alternativeName>
</protein>
<comment type="domain">
    <text evidence="8">The N-terminal domain determines nucleotide recognition and specific binding, while the C-terminal domain determines the specific binding to the target protein.</text>
</comment>
<proteinExistence type="inferred from homology"/>
<dbReference type="EMBL" id="JAUKWQ010000009">
    <property type="protein sequence ID" value="MDO1584587.1"/>
    <property type="molecule type" value="Genomic_DNA"/>
</dbReference>
<dbReference type="PANTHER" id="PTHR19136">
    <property type="entry name" value="MOLYBDENUM COFACTOR GUANYLYLTRANSFERASE"/>
    <property type="match status" value="1"/>
</dbReference>
<evidence type="ECO:0000256" key="3">
    <source>
        <dbReference type="ARBA" id="ARBA00022723"/>
    </source>
</evidence>
<feature type="domain" description="MobA-like NTP transferase" evidence="9">
    <location>
        <begin position="9"/>
        <end position="168"/>
    </location>
</feature>
<keyword evidence="6 8" id="KW-0342">GTP-binding</keyword>
<accession>A0ABT8T3V1</accession>
<keyword evidence="5 8" id="KW-0460">Magnesium</keyword>
<dbReference type="NCBIfam" id="TIGR02665">
    <property type="entry name" value="molyb_mobA"/>
    <property type="match status" value="1"/>
</dbReference>
<comment type="catalytic activity">
    <reaction evidence="8">
        <text>Mo-molybdopterin + GTP + H(+) = Mo-molybdopterin guanine dinucleotide + diphosphate</text>
        <dbReference type="Rhea" id="RHEA:34243"/>
        <dbReference type="ChEBI" id="CHEBI:15378"/>
        <dbReference type="ChEBI" id="CHEBI:33019"/>
        <dbReference type="ChEBI" id="CHEBI:37565"/>
        <dbReference type="ChEBI" id="CHEBI:71302"/>
        <dbReference type="ChEBI" id="CHEBI:71310"/>
        <dbReference type="EC" id="2.7.7.77"/>
    </reaction>
</comment>
<comment type="cofactor">
    <cofactor evidence="8">
        <name>Mg(2+)</name>
        <dbReference type="ChEBI" id="CHEBI:18420"/>
    </cofactor>
</comment>
<evidence type="ECO:0000256" key="6">
    <source>
        <dbReference type="ARBA" id="ARBA00023134"/>
    </source>
</evidence>
<dbReference type="RefSeq" id="WP_302078831.1">
    <property type="nucleotide sequence ID" value="NZ_JAUKWQ010000009.1"/>
</dbReference>
<evidence type="ECO:0000256" key="7">
    <source>
        <dbReference type="ARBA" id="ARBA00023150"/>
    </source>
</evidence>
<dbReference type="InterPro" id="IPR025877">
    <property type="entry name" value="MobA-like_NTP_Trfase"/>
</dbReference>
<evidence type="ECO:0000256" key="4">
    <source>
        <dbReference type="ARBA" id="ARBA00022741"/>
    </source>
</evidence>
<evidence type="ECO:0000256" key="5">
    <source>
        <dbReference type="ARBA" id="ARBA00022842"/>
    </source>
</evidence>
<feature type="binding site" evidence="8">
    <location>
        <position position="103"/>
    </location>
    <ligand>
        <name>Mg(2+)</name>
        <dbReference type="ChEBI" id="CHEBI:18420"/>
    </ligand>
</feature>
<dbReference type="InterPro" id="IPR013482">
    <property type="entry name" value="Molybde_CF_guanTrfase"/>
</dbReference>
<dbReference type="Proteomes" id="UP001169006">
    <property type="component" value="Unassembled WGS sequence"/>
</dbReference>
<dbReference type="PANTHER" id="PTHR19136:SF81">
    <property type="entry name" value="MOLYBDENUM COFACTOR GUANYLYLTRANSFERASE"/>
    <property type="match status" value="1"/>
</dbReference>
<evidence type="ECO:0000256" key="2">
    <source>
        <dbReference type="ARBA" id="ARBA00022679"/>
    </source>
</evidence>
<feature type="binding site" evidence="8">
    <location>
        <begin position="12"/>
        <end position="14"/>
    </location>
    <ligand>
        <name>GTP</name>
        <dbReference type="ChEBI" id="CHEBI:37565"/>
    </ligand>
</feature>
<feature type="binding site" evidence="8">
    <location>
        <position position="24"/>
    </location>
    <ligand>
        <name>GTP</name>
        <dbReference type="ChEBI" id="CHEBI:37565"/>
    </ligand>
</feature>
<feature type="binding site" evidence="8">
    <location>
        <position position="52"/>
    </location>
    <ligand>
        <name>GTP</name>
        <dbReference type="ChEBI" id="CHEBI:37565"/>
    </ligand>
</feature>
<comment type="subcellular location">
    <subcellularLocation>
        <location evidence="8">Cytoplasm</location>
    </subcellularLocation>
</comment>
<reference evidence="10" key="1">
    <citation type="journal article" date="2015" name="Int. J. Syst. Evol. Microbiol.">
        <title>Rhizobium oryzicola sp. nov., potential plant-growth-promoting endophytic bacteria isolated from rice roots.</title>
        <authorList>
            <person name="Zhang X.X."/>
            <person name="Gao J.S."/>
            <person name="Cao Y.H."/>
            <person name="Sheirdil R.A."/>
            <person name="Wang X.C."/>
            <person name="Zhang L."/>
        </authorList>
    </citation>
    <scope>NUCLEOTIDE SEQUENCE</scope>
    <source>
        <strain evidence="10">05753</strain>
    </source>
</reference>
<keyword evidence="3 8" id="KW-0479">Metal-binding</keyword>
<comment type="function">
    <text evidence="8">Transfers a GMP moiety from GTP to Mo-molybdopterin (Mo-MPT) cofactor (Moco or molybdenum cofactor) to form Mo-molybdopterin guanine dinucleotide (Mo-MGD) cofactor.</text>
</comment>
<feature type="binding site" evidence="8">
    <location>
        <position position="68"/>
    </location>
    <ligand>
        <name>GTP</name>
        <dbReference type="ChEBI" id="CHEBI:37565"/>
    </ligand>
</feature>
<keyword evidence="1 8" id="KW-0963">Cytoplasm</keyword>